<proteinExistence type="predicted"/>
<evidence type="ECO:0000313" key="2">
    <source>
        <dbReference type="EMBL" id="AXQ69017.1"/>
    </source>
</evidence>
<sequence length="76" mass="8291">MAYYPPVKGQVHRFRDSVALYVGTGETVYVSAADARKIARALNKAAKSCTSEPFAQSSGLTFSFSFADGREKDLPR</sequence>
<reference evidence="1" key="2">
    <citation type="submission" date="2018-07" db="EMBL/GenBank/DDBJ databases">
        <authorList>
            <person name="Quirk P.G."/>
            <person name="Krulwich T.A."/>
        </authorList>
    </citation>
    <scope>NUCLEOTIDE SEQUENCE</scope>
</reference>
<reference evidence="3" key="1">
    <citation type="submission" date="2018-07" db="EMBL/GenBank/DDBJ databases">
        <title>Giant CbK-like Caulobacter bacteriophages have genetically divergent genomes.</title>
        <authorList>
            <person name="Wilson K.M."/>
            <person name="Ely B."/>
        </authorList>
    </citation>
    <scope>NUCLEOTIDE SEQUENCE [LARGE SCALE GENOMIC DNA]</scope>
</reference>
<dbReference type="EMBL" id="MH588545">
    <property type="protein sequence ID" value="AXQ68568.1"/>
    <property type="molecule type" value="Genomic_DNA"/>
</dbReference>
<organism evidence="1 3">
    <name type="scientific">Caulobacter phage CcrPW</name>
    <dbReference type="NCBI Taxonomy" id="2283271"/>
    <lineage>
        <taxon>Viruses</taxon>
        <taxon>Duplodnaviria</taxon>
        <taxon>Heunggongvirae</taxon>
        <taxon>Uroviricota</taxon>
        <taxon>Caudoviricetes</taxon>
        <taxon>Jeanschmidtviridae</taxon>
        <taxon>Colossusvirus</taxon>
        <taxon>Colossusvirus PW</taxon>
    </lineage>
</organism>
<evidence type="ECO:0000313" key="1">
    <source>
        <dbReference type="EMBL" id="AXQ68568.1"/>
    </source>
</evidence>
<reference evidence="1 3" key="3">
    <citation type="submission" date="2018-09" db="EMBL/GenBank/DDBJ databases">
        <title>Giant CbK-like Caulobacter bacteriophages have genetically divergent genomes.</title>
        <authorList>
            <person name="Wilson K."/>
            <person name="Ely B."/>
        </authorList>
    </citation>
    <scope>NUCLEOTIDE SEQUENCE [LARGE SCALE GENOMIC DNA]</scope>
</reference>
<protein>
    <submittedName>
        <fullName evidence="1">Uncharacterized protein</fullName>
    </submittedName>
</protein>
<dbReference type="EMBL" id="MH588545">
    <property type="protein sequence ID" value="AXQ69017.1"/>
    <property type="molecule type" value="Genomic_DNA"/>
</dbReference>
<gene>
    <name evidence="1" type="ORF">CcrPW_gp029</name>
    <name evidence="2" type="ORF">CcrPW_gp478</name>
</gene>
<evidence type="ECO:0000313" key="3">
    <source>
        <dbReference type="Proteomes" id="UP000259026"/>
    </source>
</evidence>
<keyword evidence="3" id="KW-1185">Reference proteome</keyword>
<dbReference type="Proteomes" id="UP000259026">
    <property type="component" value="Segment"/>
</dbReference>
<name>A0A385ECV2_9CAUD</name>
<accession>A0A385ECV2</accession>